<sequence>MTTIHSQTNAGQANAIAEVTRQTLSDPALTRRSPGEEFAWAVARDGDGGDVTVPIRGYLPSAFPLFATRPRYTVRHLLKVASVSDRPTAYVWEAPQPGMDVPGHTYASTPESGFGPSVQHAELTDLVVEVPLPKGLLGEPALLAAFVDYRVLVRMGVVENESLLHGTADGRIGGLLTLPDIRTGVLGEDVGASLTAAAARVEDTGGSCDGIVAHPELYWRLVRDGTLARLNEVGIRVARTRMMPRGKALLGDFRAAVTLLDPGESALTLRRNAGPGGEDVVRASARVGLAVHLPQHFLLLSPPGEEDERG</sequence>
<comment type="caution">
    <text evidence="1">The sequence shown here is derived from an EMBL/GenBank/DDBJ whole genome shotgun (WGS) entry which is preliminary data.</text>
</comment>
<evidence type="ECO:0000313" key="1">
    <source>
        <dbReference type="EMBL" id="MBB5136089.1"/>
    </source>
</evidence>
<gene>
    <name evidence="1" type="ORF">HNP84_005833</name>
</gene>
<dbReference type="SUPFAM" id="SSF56563">
    <property type="entry name" value="Major capsid protein gp5"/>
    <property type="match status" value="1"/>
</dbReference>
<accession>A0A840PAQ8</accession>
<dbReference type="Proteomes" id="UP000578449">
    <property type="component" value="Unassembled WGS sequence"/>
</dbReference>
<keyword evidence="2" id="KW-1185">Reference proteome</keyword>
<protein>
    <recommendedName>
        <fullName evidence="3">Phage major capsid protein</fullName>
    </recommendedName>
</protein>
<dbReference type="Gene3D" id="3.30.2400.10">
    <property type="entry name" value="Major capsid protein gp5"/>
    <property type="match status" value="1"/>
</dbReference>
<evidence type="ECO:0000313" key="2">
    <source>
        <dbReference type="Proteomes" id="UP000578449"/>
    </source>
</evidence>
<name>A0A840PAQ8_9ACTN</name>
<evidence type="ECO:0008006" key="3">
    <source>
        <dbReference type="Google" id="ProtNLM"/>
    </source>
</evidence>
<dbReference type="Gene3D" id="3.30.2320.10">
    <property type="entry name" value="hypothetical protein PF0899 domain"/>
    <property type="match status" value="1"/>
</dbReference>
<reference evidence="1 2" key="1">
    <citation type="submission" date="2020-08" db="EMBL/GenBank/DDBJ databases">
        <title>Genomic Encyclopedia of Type Strains, Phase IV (KMG-IV): sequencing the most valuable type-strain genomes for metagenomic binning, comparative biology and taxonomic classification.</title>
        <authorList>
            <person name="Goeker M."/>
        </authorList>
    </citation>
    <scope>NUCLEOTIDE SEQUENCE [LARGE SCALE GENOMIC DNA]</scope>
    <source>
        <strain evidence="1 2">DSM 45615</strain>
    </source>
</reference>
<dbReference type="AlphaFoldDB" id="A0A840PAQ8"/>
<dbReference type="NCBIfam" id="NF041188">
    <property type="entry name" value="encap_f3"/>
    <property type="match status" value="1"/>
</dbReference>
<organism evidence="1 2">
    <name type="scientific">Thermocatellispora tengchongensis</name>
    <dbReference type="NCBI Taxonomy" id="1073253"/>
    <lineage>
        <taxon>Bacteria</taxon>
        <taxon>Bacillati</taxon>
        <taxon>Actinomycetota</taxon>
        <taxon>Actinomycetes</taxon>
        <taxon>Streptosporangiales</taxon>
        <taxon>Streptosporangiaceae</taxon>
        <taxon>Thermocatellispora</taxon>
    </lineage>
</organism>
<dbReference type="EMBL" id="JACHGN010000013">
    <property type="protein sequence ID" value="MBB5136089.1"/>
    <property type="molecule type" value="Genomic_DNA"/>
</dbReference>
<proteinExistence type="predicted"/>
<dbReference type="RefSeq" id="WP_185053022.1">
    <property type="nucleotide sequence ID" value="NZ_BAABIX010000017.1"/>
</dbReference>